<evidence type="ECO:0000313" key="2">
    <source>
        <dbReference type="EMBL" id="KAI7808337.1"/>
    </source>
</evidence>
<feature type="compositionally biased region" description="Basic and acidic residues" evidence="1">
    <location>
        <begin position="47"/>
        <end position="68"/>
    </location>
</feature>
<protein>
    <submittedName>
        <fullName evidence="2">Uncharacterized protein</fullName>
    </submittedName>
</protein>
<dbReference type="EMBL" id="JAFHDT010000006">
    <property type="protein sequence ID" value="KAI7808337.1"/>
    <property type="molecule type" value="Genomic_DNA"/>
</dbReference>
<evidence type="ECO:0000313" key="3">
    <source>
        <dbReference type="Proteomes" id="UP001059041"/>
    </source>
</evidence>
<comment type="caution">
    <text evidence="2">The sequence shown here is derived from an EMBL/GenBank/DDBJ whole genome shotgun (WGS) entry which is preliminary data.</text>
</comment>
<keyword evidence="3" id="KW-1185">Reference proteome</keyword>
<organism evidence="2 3">
    <name type="scientific">Triplophysa rosa</name>
    <name type="common">Cave loach</name>
    <dbReference type="NCBI Taxonomy" id="992332"/>
    <lineage>
        <taxon>Eukaryota</taxon>
        <taxon>Metazoa</taxon>
        <taxon>Chordata</taxon>
        <taxon>Craniata</taxon>
        <taxon>Vertebrata</taxon>
        <taxon>Euteleostomi</taxon>
        <taxon>Actinopterygii</taxon>
        <taxon>Neopterygii</taxon>
        <taxon>Teleostei</taxon>
        <taxon>Ostariophysi</taxon>
        <taxon>Cypriniformes</taxon>
        <taxon>Nemacheilidae</taxon>
        <taxon>Triplophysa</taxon>
    </lineage>
</organism>
<dbReference type="AlphaFoldDB" id="A0A9W7WTQ6"/>
<reference evidence="2" key="1">
    <citation type="submission" date="2021-02" db="EMBL/GenBank/DDBJ databases">
        <title>Comparative genomics reveals that relaxation of natural selection precedes convergent phenotypic evolution of cavefish.</title>
        <authorList>
            <person name="Peng Z."/>
        </authorList>
    </citation>
    <scope>NUCLEOTIDE SEQUENCE</scope>
    <source>
        <tissue evidence="2">Muscle</tissue>
    </source>
</reference>
<dbReference type="Proteomes" id="UP001059041">
    <property type="component" value="Linkage Group LG6"/>
</dbReference>
<name>A0A9W7WTQ6_TRIRA</name>
<accession>A0A9W7WTQ6</accession>
<gene>
    <name evidence="2" type="ORF">IRJ41_002438</name>
</gene>
<proteinExistence type="predicted"/>
<feature type="region of interest" description="Disordered" evidence="1">
    <location>
        <begin position="47"/>
        <end position="71"/>
    </location>
</feature>
<sequence length="195" mass="21773">MTGNSTRSALGETRLRLQTRRLAGSSPMFNLNCSLGCLGSRGLIGRTREDEKGEGGTREGERERERECSSTFTDATLPKSLFAEHHITSASDRALHAAAREETAAQCYRRGHQPMAANKRGGPARAQWWLIECDRGDMRHCATQTLLTNNHWSPQIVNGTIRHKRPQNVASRAMFETAIHRVPSKKPPFHSGWVN</sequence>
<evidence type="ECO:0000256" key="1">
    <source>
        <dbReference type="SAM" id="MobiDB-lite"/>
    </source>
</evidence>